<evidence type="ECO:0000256" key="12">
    <source>
        <dbReference type="RuleBase" id="RU362027"/>
    </source>
</evidence>
<dbReference type="Proteomes" id="UP001443914">
    <property type="component" value="Unassembled WGS sequence"/>
</dbReference>
<proteinExistence type="inferred from homology"/>
<dbReference type="GO" id="GO:0005737">
    <property type="term" value="C:cytoplasm"/>
    <property type="evidence" value="ECO:0007669"/>
    <property type="project" value="UniProtKB-SubCell"/>
</dbReference>
<keyword evidence="9" id="KW-0464">Manganese</keyword>
<keyword evidence="14" id="KW-1185">Reference proteome</keyword>
<comment type="catalytic activity">
    <reaction evidence="11">
        <text>myo-inositol + UDP-alpha-D-galactose = alpha-D-galactosyl-(1-&gt;3)-1D-myo-inositol + UDP + H(+)</text>
        <dbReference type="Rhea" id="RHEA:12464"/>
        <dbReference type="ChEBI" id="CHEBI:15378"/>
        <dbReference type="ChEBI" id="CHEBI:17268"/>
        <dbReference type="ChEBI" id="CHEBI:17505"/>
        <dbReference type="ChEBI" id="CHEBI:58223"/>
        <dbReference type="ChEBI" id="CHEBI:66914"/>
        <dbReference type="EC" id="2.4.1.123"/>
    </reaction>
</comment>
<dbReference type="GO" id="GO:0047216">
    <property type="term" value="F:inositol 3-alpha-galactosyltransferase activity"/>
    <property type="evidence" value="ECO:0007669"/>
    <property type="project" value="UniProtKB-EC"/>
</dbReference>
<keyword evidence="7" id="KW-0479">Metal-binding</keyword>
<evidence type="ECO:0000256" key="8">
    <source>
        <dbReference type="ARBA" id="ARBA00023144"/>
    </source>
</evidence>
<evidence type="ECO:0000256" key="3">
    <source>
        <dbReference type="ARBA" id="ARBA00007790"/>
    </source>
</evidence>
<dbReference type="Pfam" id="PF01501">
    <property type="entry name" value="Glyco_transf_8"/>
    <property type="match status" value="1"/>
</dbReference>
<dbReference type="GO" id="GO:0006012">
    <property type="term" value="P:galactose metabolic process"/>
    <property type="evidence" value="ECO:0007669"/>
    <property type="project" value="UniProtKB-KW"/>
</dbReference>
<dbReference type="InterPro" id="IPR029044">
    <property type="entry name" value="Nucleotide-diphossugar_trans"/>
</dbReference>
<evidence type="ECO:0000256" key="2">
    <source>
        <dbReference type="ARBA" id="ARBA00004496"/>
    </source>
</evidence>
<gene>
    <name evidence="13" type="ORF">RND81_10G245500</name>
</gene>
<keyword evidence="6" id="KW-0808">Transferase</keyword>
<organism evidence="13 14">
    <name type="scientific">Saponaria officinalis</name>
    <name type="common">Common soapwort</name>
    <name type="synonym">Lychnis saponaria</name>
    <dbReference type="NCBI Taxonomy" id="3572"/>
    <lineage>
        <taxon>Eukaryota</taxon>
        <taxon>Viridiplantae</taxon>
        <taxon>Streptophyta</taxon>
        <taxon>Embryophyta</taxon>
        <taxon>Tracheophyta</taxon>
        <taxon>Spermatophyta</taxon>
        <taxon>Magnoliopsida</taxon>
        <taxon>eudicotyledons</taxon>
        <taxon>Gunneridae</taxon>
        <taxon>Pentapetalae</taxon>
        <taxon>Caryophyllales</taxon>
        <taxon>Caryophyllaceae</taxon>
        <taxon>Caryophylleae</taxon>
        <taxon>Saponaria</taxon>
    </lineage>
</organism>
<dbReference type="EC" id="2.4.1.-" evidence="12"/>
<keyword evidence="10" id="KW-0119">Carbohydrate metabolism</keyword>
<sequence>MKQQSEVIKSGVESKKAYVTFLAGNGDYVKGVVALAKGLRKHNAAYPLVVAVLPDVPREHRQMLLHQGCILKDIHLVHPPPTTTQFVRAYFGINYSKLPIWKFVEYERMVYLDADIQVFDNIDHLFDLPKGYFYAVVSCFCEPGWITTPQYKIGYCQQHPDKVEWPTAELGPPPCNYFNAGFFVFEPSIPTYDDLIKTLMKTPPTLFAEQDFLNMYFKDRFKPLPIDYNMMLHFLWRHPEKVDLNKAKMVHYCVAGSKPWSHTGRETNLDRDDVKTLVKRWWDIYDDSSLDYNTVSTRLLSTQTTITTVVAPTVARNS</sequence>
<dbReference type="Gene3D" id="3.90.550.10">
    <property type="entry name" value="Spore Coat Polysaccharide Biosynthesis Protein SpsA, Chain A"/>
    <property type="match status" value="1"/>
</dbReference>
<comment type="subcellular location">
    <subcellularLocation>
        <location evidence="2">Cytoplasm</location>
    </subcellularLocation>
</comment>
<keyword evidence="8" id="KW-0299">Galactose metabolism</keyword>
<protein>
    <recommendedName>
        <fullName evidence="12">Hexosyltransferase</fullName>
        <ecNumber evidence="12">2.4.1.-</ecNumber>
    </recommendedName>
</protein>
<evidence type="ECO:0000256" key="4">
    <source>
        <dbReference type="ARBA" id="ARBA00022490"/>
    </source>
</evidence>
<comment type="cofactor">
    <cofactor evidence="1">
        <name>a divalent metal cation</name>
        <dbReference type="ChEBI" id="CHEBI:60240"/>
    </cofactor>
</comment>
<dbReference type="GO" id="GO:0006950">
    <property type="term" value="P:response to stress"/>
    <property type="evidence" value="ECO:0007669"/>
    <property type="project" value="UniProtKB-ARBA"/>
</dbReference>
<accession>A0AAW1I7Z3</accession>
<keyword evidence="4" id="KW-0963">Cytoplasm</keyword>
<dbReference type="AlphaFoldDB" id="A0AAW1I7Z3"/>
<dbReference type="FunFam" id="3.90.550.10:FF:000049">
    <property type="entry name" value="Hexosyltransferase"/>
    <property type="match status" value="1"/>
</dbReference>
<evidence type="ECO:0000313" key="13">
    <source>
        <dbReference type="EMBL" id="KAK9684955.1"/>
    </source>
</evidence>
<keyword evidence="5" id="KW-0328">Glycosyltransferase</keyword>
<dbReference type="EMBL" id="JBDFQZ010000010">
    <property type="protein sequence ID" value="KAK9684955.1"/>
    <property type="molecule type" value="Genomic_DNA"/>
</dbReference>
<dbReference type="InterPro" id="IPR002495">
    <property type="entry name" value="Glyco_trans_8"/>
</dbReference>
<comment type="similarity">
    <text evidence="3">Belongs to the glycosyltransferase 8 family. Galactosyltransferase subfamily.</text>
</comment>
<evidence type="ECO:0000256" key="11">
    <source>
        <dbReference type="ARBA" id="ARBA00050449"/>
    </source>
</evidence>
<evidence type="ECO:0000256" key="7">
    <source>
        <dbReference type="ARBA" id="ARBA00022723"/>
    </source>
</evidence>
<evidence type="ECO:0000256" key="9">
    <source>
        <dbReference type="ARBA" id="ARBA00023211"/>
    </source>
</evidence>
<evidence type="ECO:0000256" key="5">
    <source>
        <dbReference type="ARBA" id="ARBA00022676"/>
    </source>
</evidence>
<dbReference type="GO" id="GO:0046872">
    <property type="term" value="F:metal ion binding"/>
    <property type="evidence" value="ECO:0007669"/>
    <property type="project" value="UniProtKB-KW"/>
</dbReference>
<evidence type="ECO:0000256" key="10">
    <source>
        <dbReference type="ARBA" id="ARBA00023277"/>
    </source>
</evidence>
<dbReference type="PANTHER" id="PTHR11183">
    <property type="entry name" value="GLYCOGENIN SUBFAMILY MEMBER"/>
    <property type="match status" value="1"/>
</dbReference>
<dbReference type="InterPro" id="IPR050587">
    <property type="entry name" value="GNT1/Glycosyltrans_8"/>
</dbReference>
<evidence type="ECO:0000256" key="1">
    <source>
        <dbReference type="ARBA" id="ARBA00001968"/>
    </source>
</evidence>
<evidence type="ECO:0000313" key="14">
    <source>
        <dbReference type="Proteomes" id="UP001443914"/>
    </source>
</evidence>
<dbReference type="SUPFAM" id="SSF53448">
    <property type="entry name" value="Nucleotide-diphospho-sugar transferases"/>
    <property type="match status" value="1"/>
</dbReference>
<name>A0AAW1I7Z3_SAPOF</name>
<evidence type="ECO:0000256" key="6">
    <source>
        <dbReference type="ARBA" id="ARBA00022679"/>
    </source>
</evidence>
<reference evidence="13" key="1">
    <citation type="submission" date="2024-03" db="EMBL/GenBank/DDBJ databases">
        <title>WGS assembly of Saponaria officinalis var. Norfolk2.</title>
        <authorList>
            <person name="Jenkins J."/>
            <person name="Shu S."/>
            <person name="Grimwood J."/>
            <person name="Barry K."/>
            <person name="Goodstein D."/>
            <person name="Schmutz J."/>
            <person name="Leebens-Mack J."/>
            <person name="Osbourn A."/>
        </authorList>
    </citation>
    <scope>NUCLEOTIDE SEQUENCE [LARGE SCALE GENOMIC DNA]</scope>
    <source>
        <strain evidence="13">JIC</strain>
    </source>
</reference>
<dbReference type="CDD" id="cd02537">
    <property type="entry name" value="GT8_Glycogenin"/>
    <property type="match status" value="1"/>
</dbReference>
<comment type="caution">
    <text evidence="13">The sequence shown here is derived from an EMBL/GenBank/DDBJ whole genome shotgun (WGS) entry which is preliminary data.</text>
</comment>